<sequence length="74" mass="8225">MKRVIEVEGMCCERCAERAEKKLRLLDGVSGAKANFKKGVIFVETELPDETLSACVTEAGFTVKCIRERRGLFG</sequence>
<reference evidence="2" key="1">
    <citation type="journal article" date="2021" name="PeerJ">
        <title>Extensive microbial diversity within the chicken gut microbiome revealed by metagenomics and culture.</title>
        <authorList>
            <person name="Gilroy R."/>
            <person name="Ravi A."/>
            <person name="Getino M."/>
            <person name="Pursley I."/>
            <person name="Horton D.L."/>
            <person name="Alikhan N.F."/>
            <person name="Baker D."/>
            <person name="Gharbi K."/>
            <person name="Hall N."/>
            <person name="Watson M."/>
            <person name="Adriaenssens E.M."/>
            <person name="Foster-Nyarko E."/>
            <person name="Jarju S."/>
            <person name="Secka A."/>
            <person name="Antonio M."/>
            <person name="Oren A."/>
            <person name="Chaudhuri R.R."/>
            <person name="La Ragione R."/>
            <person name="Hildebrand F."/>
            <person name="Pallen M.J."/>
        </authorList>
    </citation>
    <scope>NUCLEOTIDE SEQUENCE</scope>
    <source>
        <strain evidence="2">ChiW7-2402</strain>
    </source>
</reference>
<feature type="domain" description="HMA" evidence="1">
    <location>
        <begin position="1"/>
        <end position="64"/>
    </location>
</feature>
<evidence type="ECO:0000313" key="3">
    <source>
        <dbReference type="Proteomes" id="UP000824102"/>
    </source>
</evidence>
<dbReference type="InterPro" id="IPR036163">
    <property type="entry name" value="HMA_dom_sf"/>
</dbReference>
<dbReference type="CDD" id="cd00371">
    <property type="entry name" value="HMA"/>
    <property type="match status" value="1"/>
</dbReference>
<dbReference type="InterPro" id="IPR006121">
    <property type="entry name" value="HMA_dom"/>
</dbReference>
<evidence type="ECO:0000313" key="2">
    <source>
        <dbReference type="EMBL" id="HIZ73279.1"/>
    </source>
</evidence>
<organism evidence="2 3">
    <name type="scientific">Candidatus Gallimonas intestinavium</name>
    <dbReference type="NCBI Taxonomy" id="2838603"/>
    <lineage>
        <taxon>Bacteria</taxon>
        <taxon>Bacillati</taxon>
        <taxon>Bacillota</taxon>
        <taxon>Clostridia</taxon>
        <taxon>Candidatus Gallimonas</taxon>
    </lineage>
</organism>
<dbReference type="PROSITE" id="PS50846">
    <property type="entry name" value="HMA_2"/>
    <property type="match status" value="1"/>
</dbReference>
<reference evidence="2" key="2">
    <citation type="submission" date="2021-04" db="EMBL/GenBank/DDBJ databases">
        <authorList>
            <person name="Gilroy R."/>
        </authorList>
    </citation>
    <scope>NUCLEOTIDE SEQUENCE</scope>
    <source>
        <strain evidence="2">ChiW7-2402</strain>
    </source>
</reference>
<dbReference type="Gene3D" id="3.30.70.100">
    <property type="match status" value="1"/>
</dbReference>
<accession>A0A9D2G516</accession>
<dbReference type="Pfam" id="PF00403">
    <property type="entry name" value="HMA"/>
    <property type="match status" value="1"/>
</dbReference>
<proteinExistence type="predicted"/>
<name>A0A9D2G516_9FIRM</name>
<evidence type="ECO:0000259" key="1">
    <source>
        <dbReference type="PROSITE" id="PS50846"/>
    </source>
</evidence>
<dbReference type="EMBL" id="DXBB01000094">
    <property type="protein sequence ID" value="HIZ73279.1"/>
    <property type="molecule type" value="Genomic_DNA"/>
</dbReference>
<dbReference type="SUPFAM" id="SSF55008">
    <property type="entry name" value="HMA, heavy metal-associated domain"/>
    <property type="match status" value="1"/>
</dbReference>
<gene>
    <name evidence="2" type="ORF">H9964_06840</name>
</gene>
<dbReference type="Proteomes" id="UP000824102">
    <property type="component" value="Unassembled WGS sequence"/>
</dbReference>
<protein>
    <submittedName>
        <fullName evidence="2">Heavy-metal-associated domain-containing protein</fullName>
    </submittedName>
</protein>
<comment type="caution">
    <text evidence="2">The sequence shown here is derived from an EMBL/GenBank/DDBJ whole genome shotgun (WGS) entry which is preliminary data.</text>
</comment>
<dbReference type="AlphaFoldDB" id="A0A9D2G516"/>
<dbReference type="GO" id="GO:0046872">
    <property type="term" value="F:metal ion binding"/>
    <property type="evidence" value="ECO:0007669"/>
    <property type="project" value="InterPro"/>
</dbReference>